<keyword evidence="15" id="KW-1185">Reference proteome</keyword>
<comment type="subcellular location">
    <subcellularLocation>
        <location evidence="1">Cytoplasm</location>
        <location evidence="1">Cytoskeleton</location>
    </subcellularLocation>
    <subcellularLocation>
        <location evidence="2">Cytoplasm</location>
        <location evidence="2">Perinuclear region</location>
    </subcellularLocation>
    <subcellularLocation>
        <location evidence="9">Cytoplasmic vesicle</location>
        <location evidence="9">Autophagosome membrane</location>
        <topology evidence="9">Peripheral membrane protein</topology>
    </subcellularLocation>
</comment>
<dbReference type="Pfam" id="PF17751">
    <property type="entry name" value="SKICH"/>
    <property type="match status" value="1"/>
</dbReference>
<evidence type="ECO:0000256" key="7">
    <source>
        <dbReference type="ARBA" id="ARBA00023212"/>
    </source>
</evidence>
<keyword evidence="3" id="KW-0963">Cytoplasm</keyword>
<reference evidence="14" key="1">
    <citation type="submission" date="2025-08" db="UniProtKB">
        <authorList>
            <consortium name="Ensembl"/>
        </authorList>
    </citation>
    <scope>IDENTIFICATION</scope>
</reference>
<feature type="domain" description="SKICH" evidence="13">
    <location>
        <begin position="23"/>
        <end position="94"/>
    </location>
</feature>
<dbReference type="InterPro" id="IPR051002">
    <property type="entry name" value="UBA_autophagy_assoc_protein"/>
</dbReference>
<evidence type="ECO:0000313" key="15">
    <source>
        <dbReference type="Proteomes" id="UP000694428"/>
    </source>
</evidence>
<dbReference type="GO" id="GO:0000421">
    <property type="term" value="C:autophagosome membrane"/>
    <property type="evidence" value="ECO:0007669"/>
    <property type="project" value="UniProtKB-SubCell"/>
</dbReference>
<proteinExistence type="inferred from homology"/>
<dbReference type="PANTHER" id="PTHR31915">
    <property type="entry name" value="SKICH DOMAIN-CONTAINING PROTEIN"/>
    <property type="match status" value="1"/>
</dbReference>
<keyword evidence="4" id="KW-0072">Autophagy</keyword>
<keyword evidence="8" id="KW-0968">Cytoplasmic vesicle</keyword>
<dbReference type="GO" id="GO:0016605">
    <property type="term" value="C:PML body"/>
    <property type="evidence" value="ECO:0007669"/>
    <property type="project" value="TreeGrafter"/>
</dbReference>
<evidence type="ECO:0000256" key="9">
    <source>
        <dbReference type="ARBA" id="ARBA00037854"/>
    </source>
</evidence>
<evidence type="ECO:0000256" key="6">
    <source>
        <dbReference type="ARBA" id="ARBA00023136"/>
    </source>
</evidence>
<evidence type="ECO:0000256" key="1">
    <source>
        <dbReference type="ARBA" id="ARBA00004245"/>
    </source>
</evidence>
<evidence type="ECO:0000256" key="10">
    <source>
        <dbReference type="ARBA" id="ARBA00037963"/>
    </source>
</evidence>
<accession>A0A8C9EVB1</accession>
<dbReference type="GO" id="GO:0005856">
    <property type="term" value="C:cytoskeleton"/>
    <property type="evidence" value="ECO:0007669"/>
    <property type="project" value="UniProtKB-SubCell"/>
</dbReference>
<name>A0A8C9EVB1_PAVCR</name>
<evidence type="ECO:0000256" key="3">
    <source>
        <dbReference type="ARBA" id="ARBA00022490"/>
    </source>
</evidence>
<dbReference type="Ensembl" id="ENSPSTT00000006750.1">
    <property type="protein sequence ID" value="ENSPSTP00000006433.1"/>
    <property type="gene ID" value="ENSPSTG00000004567.1"/>
</dbReference>
<evidence type="ECO:0000313" key="14">
    <source>
        <dbReference type="Ensembl" id="ENSPSTP00000006433.1"/>
    </source>
</evidence>
<dbReference type="Gene3D" id="2.60.40.2840">
    <property type="match status" value="1"/>
</dbReference>
<dbReference type="InterPro" id="IPR041611">
    <property type="entry name" value="SKICH"/>
</dbReference>
<evidence type="ECO:0000256" key="2">
    <source>
        <dbReference type="ARBA" id="ARBA00004556"/>
    </source>
</evidence>
<protein>
    <recommendedName>
        <fullName evidence="11">Calcium-binding and coiled-coil domain-containing protein 2</fullName>
    </recommendedName>
    <alternativeName>
        <fullName evidence="12">Nuclear domain 10 protein NDP52</fullName>
    </alternativeName>
</protein>
<dbReference type="GO" id="GO:0098792">
    <property type="term" value="P:xenophagy"/>
    <property type="evidence" value="ECO:0007669"/>
    <property type="project" value="TreeGrafter"/>
</dbReference>
<sequence>MDETSDEPPTSAVILDGGHFSQVIFNNVEKFYVLGGDVTCHYTLTHNIVPRGKDWVGIFRVGWKTTREYYTFMWAPRPSDVHGDTAVQQQIQFKGGLGGWGTHSIYVQVHINSHTAATHNYYIQNYRISY</sequence>
<evidence type="ECO:0000256" key="8">
    <source>
        <dbReference type="ARBA" id="ARBA00023329"/>
    </source>
</evidence>
<dbReference type="GO" id="GO:0031410">
    <property type="term" value="C:cytoplasmic vesicle"/>
    <property type="evidence" value="ECO:0007669"/>
    <property type="project" value="UniProtKB-KW"/>
</dbReference>
<dbReference type="GO" id="GO:0048471">
    <property type="term" value="C:perinuclear region of cytoplasm"/>
    <property type="evidence" value="ECO:0007669"/>
    <property type="project" value="UniProtKB-SubCell"/>
</dbReference>
<evidence type="ECO:0000259" key="13">
    <source>
        <dbReference type="Pfam" id="PF17751"/>
    </source>
</evidence>
<reference evidence="14" key="2">
    <citation type="submission" date="2025-09" db="UniProtKB">
        <authorList>
            <consortium name="Ensembl"/>
        </authorList>
    </citation>
    <scope>IDENTIFICATION</scope>
</reference>
<keyword evidence="6" id="KW-0472">Membrane</keyword>
<dbReference type="AlphaFoldDB" id="A0A8C9EVB1"/>
<evidence type="ECO:0000256" key="11">
    <source>
        <dbReference type="ARBA" id="ARBA00040931"/>
    </source>
</evidence>
<evidence type="ECO:0000256" key="4">
    <source>
        <dbReference type="ARBA" id="ARBA00023006"/>
    </source>
</evidence>
<evidence type="ECO:0000256" key="12">
    <source>
        <dbReference type="ARBA" id="ARBA00041519"/>
    </source>
</evidence>
<dbReference type="PANTHER" id="PTHR31915:SF4">
    <property type="entry name" value="CALCIUM-BINDING AND COILED-COIL DOMAIN-CONTAINING PROTEIN 2"/>
    <property type="match status" value="1"/>
</dbReference>
<dbReference type="GO" id="GO:1901098">
    <property type="term" value="P:positive regulation of autophagosome maturation"/>
    <property type="evidence" value="ECO:0007669"/>
    <property type="project" value="TreeGrafter"/>
</dbReference>
<comment type="similarity">
    <text evidence="10">Belongs to the CALCOCO family.</text>
</comment>
<keyword evidence="5" id="KW-0175">Coiled coil</keyword>
<evidence type="ECO:0000256" key="5">
    <source>
        <dbReference type="ARBA" id="ARBA00023054"/>
    </source>
</evidence>
<dbReference type="Proteomes" id="UP000694428">
    <property type="component" value="Unplaced"/>
</dbReference>
<keyword evidence="7" id="KW-0206">Cytoskeleton</keyword>
<organism evidence="14 15">
    <name type="scientific">Pavo cristatus</name>
    <name type="common">Indian peafowl</name>
    <name type="synonym">Blue peafowl</name>
    <dbReference type="NCBI Taxonomy" id="9049"/>
    <lineage>
        <taxon>Eukaryota</taxon>
        <taxon>Metazoa</taxon>
        <taxon>Chordata</taxon>
        <taxon>Craniata</taxon>
        <taxon>Vertebrata</taxon>
        <taxon>Euteleostomi</taxon>
        <taxon>Archelosauria</taxon>
        <taxon>Archosauria</taxon>
        <taxon>Dinosauria</taxon>
        <taxon>Saurischia</taxon>
        <taxon>Theropoda</taxon>
        <taxon>Coelurosauria</taxon>
        <taxon>Aves</taxon>
        <taxon>Neognathae</taxon>
        <taxon>Galloanserae</taxon>
        <taxon>Galliformes</taxon>
        <taxon>Phasianidae</taxon>
        <taxon>Phasianinae</taxon>
        <taxon>Pavo</taxon>
    </lineage>
</organism>